<keyword evidence="2" id="KW-1185">Reference proteome</keyword>
<sequence>MKLFLRRLFFSKPNRTEDNKTDVFSKDTGHHSPETLNLSILIFLFYGTEASTPGRGSSGRLLRPPK</sequence>
<name>D7UEE0_VITVI</name>
<dbReference type="PaxDb" id="29760-VIT_00s1359g00020.t01"/>
<evidence type="ECO:0000313" key="1">
    <source>
        <dbReference type="EMBL" id="CBI41103.3"/>
    </source>
</evidence>
<protein>
    <submittedName>
        <fullName evidence="1">Uncharacterized protein</fullName>
    </submittedName>
</protein>
<dbReference type="Proteomes" id="UP000009183">
    <property type="component" value="Unassembled WGS sequence, unordered"/>
</dbReference>
<accession>D7UEE0</accession>
<feature type="non-terminal residue" evidence="1">
    <location>
        <position position="66"/>
    </location>
</feature>
<dbReference type="EMBL" id="FN596851">
    <property type="protein sequence ID" value="CBI41103.3"/>
    <property type="molecule type" value="Genomic_DNA"/>
</dbReference>
<dbReference type="HOGENOM" id="CLU_2838861_0_0_1"/>
<organism evidence="1 2">
    <name type="scientific">Vitis vinifera</name>
    <name type="common">Grape</name>
    <dbReference type="NCBI Taxonomy" id="29760"/>
    <lineage>
        <taxon>Eukaryota</taxon>
        <taxon>Viridiplantae</taxon>
        <taxon>Streptophyta</taxon>
        <taxon>Embryophyta</taxon>
        <taxon>Tracheophyta</taxon>
        <taxon>Spermatophyta</taxon>
        <taxon>Magnoliopsida</taxon>
        <taxon>eudicotyledons</taxon>
        <taxon>Gunneridae</taxon>
        <taxon>Pentapetalae</taxon>
        <taxon>rosids</taxon>
        <taxon>Vitales</taxon>
        <taxon>Vitaceae</taxon>
        <taxon>Viteae</taxon>
        <taxon>Vitis</taxon>
    </lineage>
</organism>
<gene>
    <name evidence="1" type="ORF">VIT_00s1359g00020</name>
</gene>
<dbReference type="AlphaFoldDB" id="D7UEE0"/>
<reference evidence="2" key="1">
    <citation type="journal article" date="2007" name="Nature">
        <title>The grapevine genome sequence suggests ancestral hexaploidization in major angiosperm phyla.</title>
        <authorList>
            <consortium name="The French-Italian Public Consortium for Grapevine Genome Characterization."/>
            <person name="Jaillon O."/>
            <person name="Aury J.-M."/>
            <person name="Noel B."/>
            <person name="Policriti A."/>
            <person name="Clepet C."/>
            <person name="Casagrande A."/>
            <person name="Choisne N."/>
            <person name="Aubourg S."/>
            <person name="Vitulo N."/>
            <person name="Jubin C."/>
            <person name="Vezzi A."/>
            <person name="Legeai F."/>
            <person name="Hugueney P."/>
            <person name="Dasilva C."/>
            <person name="Horner D."/>
            <person name="Mica E."/>
            <person name="Jublot D."/>
            <person name="Poulain J."/>
            <person name="Bruyere C."/>
            <person name="Billault A."/>
            <person name="Segurens B."/>
            <person name="Gouyvenoux M."/>
            <person name="Ugarte E."/>
            <person name="Cattonaro F."/>
            <person name="Anthouard V."/>
            <person name="Vico V."/>
            <person name="Del Fabbro C."/>
            <person name="Alaux M."/>
            <person name="Di Gaspero G."/>
            <person name="Dumas V."/>
            <person name="Felice N."/>
            <person name="Paillard S."/>
            <person name="Juman I."/>
            <person name="Moroldo M."/>
            <person name="Scalabrin S."/>
            <person name="Canaguier A."/>
            <person name="Le Clainche I."/>
            <person name="Malacrida G."/>
            <person name="Durand E."/>
            <person name="Pesole G."/>
            <person name="Laucou V."/>
            <person name="Chatelet P."/>
            <person name="Merdinoglu D."/>
            <person name="Delledonne M."/>
            <person name="Pezzotti M."/>
            <person name="Lecharny A."/>
            <person name="Scarpelli C."/>
            <person name="Artiguenave F."/>
            <person name="Pe M.E."/>
            <person name="Valle G."/>
            <person name="Morgante M."/>
            <person name="Caboche M."/>
            <person name="Adam-Blondon A.-F."/>
            <person name="Weissenbach J."/>
            <person name="Quetier F."/>
            <person name="Wincker P."/>
        </authorList>
    </citation>
    <scope>NUCLEOTIDE SEQUENCE [LARGE SCALE GENOMIC DNA]</scope>
    <source>
        <strain evidence="2">cv. Pinot noir / PN40024</strain>
    </source>
</reference>
<proteinExistence type="predicted"/>
<dbReference type="InParanoid" id="D7UEE0"/>
<evidence type="ECO:0000313" key="2">
    <source>
        <dbReference type="Proteomes" id="UP000009183"/>
    </source>
</evidence>